<organism evidence="2 3">
    <name type="scientific">Devosia ureilytica</name>
    <dbReference type="NCBI Taxonomy" id="2952754"/>
    <lineage>
        <taxon>Bacteria</taxon>
        <taxon>Pseudomonadati</taxon>
        <taxon>Pseudomonadota</taxon>
        <taxon>Alphaproteobacteria</taxon>
        <taxon>Hyphomicrobiales</taxon>
        <taxon>Devosiaceae</taxon>
        <taxon>Devosia</taxon>
    </lineage>
</organism>
<dbReference type="Proteomes" id="UP001060275">
    <property type="component" value="Unassembled WGS sequence"/>
</dbReference>
<protein>
    <submittedName>
        <fullName evidence="2">Uncharacterized protein</fullName>
    </submittedName>
</protein>
<evidence type="ECO:0000313" key="3">
    <source>
        <dbReference type="Proteomes" id="UP001060275"/>
    </source>
</evidence>
<evidence type="ECO:0000313" key="2">
    <source>
        <dbReference type="EMBL" id="MCP8886268.1"/>
    </source>
</evidence>
<feature type="compositionally biased region" description="Basic and acidic residues" evidence="1">
    <location>
        <begin position="173"/>
        <end position="201"/>
    </location>
</feature>
<accession>A0A9Q4FRJ2</accession>
<dbReference type="EMBL" id="JAMWDU010000002">
    <property type="protein sequence ID" value="MCP8886268.1"/>
    <property type="molecule type" value="Genomic_DNA"/>
</dbReference>
<reference evidence="2" key="1">
    <citation type="submission" date="2022-06" db="EMBL/GenBank/DDBJ databases">
        <title>Devosia sp. XJ19-45 genome assembly.</title>
        <authorList>
            <person name="Li B."/>
            <person name="Cai M."/>
            <person name="Nie G."/>
            <person name="Li W."/>
        </authorList>
    </citation>
    <scope>NUCLEOTIDE SEQUENCE</scope>
    <source>
        <strain evidence="2">XJ19-45</strain>
    </source>
</reference>
<sequence>MNAEMLWHLIVNCAPAAGRLVVITDIVARLATRFEATGHLPDLLPVNLARGGASGPELMVHAVGEIGGKLMVLADLLADPKLAGQFHVAASNVVDVQPDDIASGRIAPPKAGLLLSYDGMPVLVIGGEAERLVLKMENFDRALIGLTAELPGLWERVRRAEGKVAEKTQAAEAKGRGRTSEGQRRHEGARQRAKLQERQERNGPIGQLGLTLPAATFLPTPMVGGVGPVSGDDLLLVPIQGRKETPGAYPPRKIVDRLRAGLAVQAILADCGLRALLGDRTRARDELQKALPRTGAHLRDIGTGHLVVWTEFDNVEQVEHWAKAKYAGHPKIRNLNAIPLDGEPAPVKILSRALAHAERIVVAYDRAEREPPELAAIIIREAYAESPHTNLGLDDLFQIAMLGNINPLTLWPRSHDDHALAFEAARIAGRVQAGARVMVPPHIQDVFREVLTDGPSPDNPGGDASIVVALRRLAQAMADLIGPDKLLRALSDAAGTDQHLVVARKTRKVSVISND</sequence>
<feature type="region of interest" description="Disordered" evidence="1">
    <location>
        <begin position="164"/>
        <end position="206"/>
    </location>
</feature>
<evidence type="ECO:0000256" key="1">
    <source>
        <dbReference type="SAM" id="MobiDB-lite"/>
    </source>
</evidence>
<gene>
    <name evidence="2" type="ORF">NF348_04055</name>
</gene>
<name>A0A9Q4FRJ2_9HYPH</name>
<dbReference type="RefSeq" id="WP_254674032.1">
    <property type="nucleotide sequence ID" value="NZ_JAMWDU010000002.1"/>
</dbReference>
<keyword evidence="3" id="KW-1185">Reference proteome</keyword>
<proteinExistence type="predicted"/>
<dbReference type="AlphaFoldDB" id="A0A9Q4FRJ2"/>
<comment type="caution">
    <text evidence="2">The sequence shown here is derived from an EMBL/GenBank/DDBJ whole genome shotgun (WGS) entry which is preliminary data.</text>
</comment>